<proteinExistence type="predicted"/>
<dbReference type="Gene3D" id="1.20.1050.10">
    <property type="match status" value="1"/>
</dbReference>
<dbReference type="Pfam" id="PF00043">
    <property type="entry name" value="GST_C"/>
    <property type="match status" value="1"/>
</dbReference>
<dbReference type="InterPro" id="IPR040079">
    <property type="entry name" value="Glutathione_S-Trfase"/>
</dbReference>
<evidence type="ECO:0000313" key="6">
    <source>
        <dbReference type="Proteomes" id="UP001455709"/>
    </source>
</evidence>
<dbReference type="Pfam" id="PF13417">
    <property type="entry name" value="GST_N_3"/>
    <property type="match status" value="1"/>
</dbReference>
<dbReference type="RefSeq" id="WP_046168118.1">
    <property type="nucleotide sequence ID" value="NZ_CP017707.1"/>
</dbReference>
<evidence type="ECO:0000313" key="3">
    <source>
        <dbReference type="EMBL" id="AOZ51264.1"/>
    </source>
</evidence>
<dbReference type="InterPro" id="IPR004045">
    <property type="entry name" value="Glutathione_S-Trfase_N"/>
</dbReference>
<dbReference type="AlphaFoldDB" id="A0A1D9LJ77"/>
<reference evidence="4 6" key="2">
    <citation type="submission" date="2024-05" db="EMBL/GenBank/DDBJ databases">
        <authorList>
            <person name="De Oliveira J.P."/>
            <person name="Noriler S.A."/>
            <person name="De Oliveira A.G."/>
            <person name="Sipoli D.S."/>
        </authorList>
    </citation>
    <scope>NUCLEOTIDE SEQUENCE [LARGE SCALE GENOMIC DNA]</scope>
    <source>
        <strain evidence="4 6">LABIM189</strain>
    </source>
</reference>
<dbReference type="EMBL" id="CP017707">
    <property type="protein sequence ID" value="AOZ51264.1"/>
    <property type="molecule type" value="Genomic_DNA"/>
</dbReference>
<dbReference type="InterPro" id="IPR036249">
    <property type="entry name" value="Thioredoxin-like_sf"/>
</dbReference>
<dbReference type="SFLD" id="SFLDG00358">
    <property type="entry name" value="Main_(cytGST)"/>
    <property type="match status" value="1"/>
</dbReference>
<organism evidence="3 5">
    <name type="scientific">Chromobacterium vaccinii</name>
    <dbReference type="NCBI Taxonomy" id="1108595"/>
    <lineage>
        <taxon>Bacteria</taxon>
        <taxon>Pseudomonadati</taxon>
        <taxon>Pseudomonadota</taxon>
        <taxon>Betaproteobacteria</taxon>
        <taxon>Neisseriales</taxon>
        <taxon>Chromobacteriaceae</taxon>
        <taxon>Chromobacterium</taxon>
    </lineage>
</organism>
<dbReference type="GO" id="GO:0016740">
    <property type="term" value="F:transferase activity"/>
    <property type="evidence" value="ECO:0007669"/>
    <property type="project" value="UniProtKB-KW"/>
</dbReference>
<evidence type="ECO:0000259" key="1">
    <source>
        <dbReference type="PROSITE" id="PS50404"/>
    </source>
</evidence>
<keyword evidence="6" id="KW-1185">Reference proteome</keyword>
<accession>A0A1D9LJ77</accession>
<dbReference type="InterPro" id="IPR050983">
    <property type="entry name" value="GST_Omega/HSP26"/>
</dbReference>
<dbReference type="GO" id="GO:0005737">
    <property type="term" value="C:cytoplasm"/>
    <property type="evidence" value="ECO:0007669"/>
    <property type="project" value="TreeGrafter"/>
</dbReference>
<dbReference type="CDD" id="cd10424">
    <property type="entry name" value="GST_C_9"/>
    <property type="match status" value="1"/>
</dbReference>
<dbReference type="SUPFAM" id="SSF47616">
    <property type="entry name" value="GST C-terminal domain-like"/>
    <property type="match status" value="1"/>
</dbReference>
<sequence length="216" mass="23964">MIKLHGIPLSPYYNKVKIALLEKGVNFQEVVTTPSQEDELLEKSPMGKIPFVEINGHPLAESTVILEWLEDAYPTASLLPPTPNSRALARELTAMLELYVMLPASPLIRHMLKGTRPEPEKCEEIRQALARGIGAVAKLAQCRPWLAGEDFSFADLSAAGILPVVARLSQTFLGEDMTQRLEGCSDYLRRLGERPSVARVWSERDASLAALMARRD</sequence>
<protein>
    <submittedName>
        <fullName evidence="4">Glutathione S-transferase</fullName>
    </submittedName>
    <submittedName>
        <fullName evidence="3">Glutathione transferase</fullName>
    </submittedName>
</protein>
<keyword evidence="3" id="KW-0808">Transferase</keyword>
<gene>
    <name evidence="4" type="ORF">ABGV49_07750</name>
    <name evidence="3" type="ORF">BKX93_15490</name>
</gene>
<name>A0A1D9LJ77_9NEIS</name>
<dbReference type="PROSITE" id="PS50405">
    <property type="entry name" value="GST_CTER"/>
    <property type="match status" value="1"/>
</dbReference>
<dbReference type="STRING" id="1108595.BKX93_15490"/>
<feature type="domain" description="GST N-terminal" evidence="1">
    <location>
        <begin position="1"/>
        <end position="77"/>
    </location>
</feature>
<evidence type="ECO:0000313" key="4">
    <source>
        <dbReference type="EMBL" id="MEO2216942.1"/>
    </source>
</evidence>
<dbReference type="SUPFAM" id="SSF52833">
    <property type="entry name" value="Thioredoxin-like"/>
    <property type="match status" value="1"/>
</dbReference>
<dbReference type="Proteomes" id="UP001455709">
    <property type="component" value="Unassembled WGS sequence"/>
</dbReference>
<evidence type="ECO:0000313" key="5">
    <source>
        <dbReference type="Proteomes" id="UP000178776"/>
    </source>
</evidence>
<dbReference type="InterPro" id="IPR010987">
    <property type="entry name" value="Glutathione-S-Trfase_C-like"/>
</dbReference>
<reference evidence="3 5" key="1">
    <citation type="submission" date="2016-10" db="EMBL/GenBank/DDBJ databases">
        <title>Chromobacterium muskegensis sp. nov., an insecticidal bacterium isolated from Sphagnum bogs.</title>
        <authorList>
            <person name="Sparks M.E."/>
            <person name="Blackburn M.B."/>
            <person name="Gundersen-Rindal D.E."/>
            <person name="Mitchell A."/>
            <person name="Farrar R."/>
            <person name="Kuhar D."/>
        </authorList>
    </citation>
    <scope>NUCLEOTIDE SEQUENCE [LARGE SCALE GENOMIC DNA]</scope>
    <source>
        <strain evidence="3 5">21-1</strain>
    </source>
</reference>
<dbReference type="PANTHER" id="PTHR43968:SF6">
    <property type="entry name" value="GLUTATHIONE S-TRANSFERASE OMEGA"/>
    <property type="match status" value="1"/>
</dbReference>
<dbReference type="InterPro" id="IPR004046">
    <property type="entry name" value="GST_C"/>
</dbReference>
<dbReference type="SFLD" id="SFLDS00019">
    <property type="entry name" value="Glutathione_Transferase_(cytos"/>
    <property type="match status" value="1"/>
</dbReference>
<dbReference type="Proteomes" id="UP000178776">
    <property type="component" value="Chromosome"/>
</dbReference>
<dbReference type="PROSITE" id="PS50404">
    <property type="entry name" value="GST_NTER"/>
    <property type="match status" value="1"/>
</dbReference>
<dbReference type="EMBL" id="JBDOJC010000001">
    <property type="protein sequence ID" value="MEO2216942.1"/>
    <property type="molecule type" value="Genomic_DNA"/>
</dbReference>
<evidence type="ECO:0000259" key="2">
    <source>
        <dbReference type="PROSITE" id="PS50405"/>
    </source>
</evidence>
<dbReference type="Gene3D" id="3.40.30.10">
    <property type="entry name" value="Glutaredoxin"/>
    <property type="match status" value="1"/>
</dbReference>
<dbReference type="KEGG" id="cvc:BKX93_15490"/>
<dbReference type="CDD" id="cd00570">
    <property type="entry name" value="GST_N_family"/>
    <property type="match status" value="1"/>
</dbReference>
<dbReference type="GeneID" id="68842611"/>
<dbReference type="InterPro" id="IPR036282">
    <property type="entry name" value="Glutathione-S-Trfase_C_sf"/>
</dbReference>
<dbReference type="PANTHER" id="PTHR43968">
    <property type="match status" value="1"/>
</dbReference>
<feature type="domain" description="GST C-terminal" evidence="2">
    <location>
        <begin position="82"/>
        <end position="216"/>
    </location>
</feature>